<gene>
    <name evidence="2" type="ORF">X474_03535</name>
</gene>
<accession>A0A0D2JAW3</accession>
<dbReference type="AlphaFoldDB" id="A0A0D2JAW3"/>
<evidence type="ECO:0000259" key="1">
    <source>
        <dbReference type="Pfam" id="PF21349"/>
    </source>
</evidence>
<protein>
    <recommendedName>
        <fullName evidence="1">Rubrerythrin rubredoxin-like domain-containing protein</fullName>
    </recommendedName>
</protein>
<name>A0A0D2JAW3_9BACT</name>
<dbReference type="InParanoid" id="A0A0D2JAW3"/>
<organism evidence="2 3">
    <name type="scientific">Dethiosulfatarculus sandiegensis</name>
    <dbReference type="NCBI Taxonomy" id="1429043"/>
    <lineage>
        <taxon>Bacteria</taxon>
        <taxon>Pseudomonadati</taxon>
        <taxon>Thermodesulfobacteriota</taxon>
        <taxon>Desulfarculia</taxon>
        <taxon>Desulfarculales</taxon>
        <taxon>Desulfarculaceae</taxon>
        <taxon>Dethiosulfatarculus</taxon>
    </lineage>
</organism>
<reference evidence="2 3" key="1">
    <citation type="submission" date="2013-11" db="EMBL/GenBank/DDBJ databases">
        <title>Metagenomic analysis of a methanogenic consortium involved in long chain n-alkane degradation.</title>
        <authorList>
            <person name="Davidova I.A."/>
            <person name="Callaghan A.V."/>
            <person name="Wawrik B."/>
            <person name="Pruitt S."/>
            <person name="Marks C."/>
            <person name="Duncan K.E."/>
            <person name="Suflita J.M."/>
        </authorList>
    </citation>
    <scope>NUCLEOTIDE SEQUENCE [LARGE SCALE GENOMIC DNA]</scope>
    <source>
        <strain evidence="2 3">SPR</strain>
    </source>
</reference>
<dbReference type="InterPro" id="IPR048574">
    <property type="entry name" value="RUBY_RBDX"/>
</dbReference>
<sequence>MTWKCSNCGYTFSAEKPPEKCPACQVKCEFLDVSCYTPDCQGQPGDPRLR</sequence>
<keyword evidence="3" id="KW-1185">Reference proteome</keyword>
<evidence type="ECO:0000313" key="2">
    <source>
        <dbReference type="EMBL" id="KIX15274.1"/>
    </source>
</evidence>
<evidence type="ECO:0000313" key="3">
    <source>
        <dbReference type="Proteomes" id="UP000032233"/>
    </source>
</evidence>
<dbReference type="STRING" id="1429043.X474_03535"/>
<dbReference type="SUPFAM" id="SSF57802">
    <property type="entry name" value="Rubredoxin-like"/>
    <property type="match status" value="1"/>
</dbReference>
<dbReference type="Gene3D" id="2.20.28.10">
    <property type="match status" value="1"/>
</dbReference>
<feature type="domain" description="Rubrerythrin rubredoxin-like" evidence="1">
    <location>
        <begin position="3"/>
        <end position="29"/>
    </location>
</feature>
<comment type="caution">
    <text evidence="2">The sequence shown here is derived from an EMBL/GenBank/DDBJ whole genome shotgun (WGS) entry which is preliminary data.</text>
</comment>
<dbReference type="EMBL" id="AZAC01000003">
    <property type="protein sequence ID" value="KIX15274.1"/>
    <property type="molecule type" value="Genomic_DNA"/>
</dbReference>
<dbReference type="Pfam" id="PF21349">
    <property type="entry name" value="RUBY_RBDX"/>
    <property type="match status" value="1"/>
</dbReference>
<proteinExistence type="predicted"/>
<dbReference type="Proteomes" id="UP000032233">
    <property type="component" value="Unassembled WGS sequence"/>
</dbReference>